<evidence type="ECO:0000313" key="4">
    <source>
        <dbReference type="Proteomes" id="UP000315399"/>
    </source>
</evidence>
<dbReference type="PROSITE" id="PS50968">
    <property type="entry name" value="BIOTINYL_LIPOYL"/>
    <property type="match status" value="1"/>
</dbReference>
<dbReference type="Pfam" id="PF00364">
    <property type="entry name" value="Biotin_lipoyl"/>
    <property type="match status" value="1"/>
</dbReference>
<reference evidence="3 4" key="1">
    <citation type="journal article" date="2019" name="Nat. Microbiol.">
        <title>Expanding anaerobic alkane metabolism in the domain of Archaea.</title>
        <authorList>
            <person name="Wang Y."/>
            <person name="Wegener G."/>
            <person name="Hou J."/>
            <person name="Wang F."/>
            <person name="Xiao X."/>
        </authorList>
    </citation>
    <scope>NUCLEOTIDE SEQUENCE [LARGE SCALE GENOMIC DNA]</scope>
    <source>
        <strain evidence="3">WYZ-LMO10</strain>
    </source>
</reference>
<name>A0A523BF78_9CREN</name>
<dbReference type="PANTHER" id="PTHR45266:SF3">
    <property type="entry name" value="OXALOACETATE DECARBOXYLASE ALPHA CHAIN"/>
    <property type="match status" value="1"/>
</dbReference>
<evidence type="ECO:0000259" key="2">
    <source>
        <dbReference type="PROSITE" id="PS50968"/>
    </source>
</evidence>
<gene>
    <name evidence="3" type="ORF">DSO08_01865</name>
</gene>
<dbReference type="CDD" id="cd06850">
    <property type="entry name" value="biotinyl_domain"/>
    <property type="match status" value="1"/>
</dbReference>
<dbReference type="Gene3D" id="2.40.50.100">
    <property type="match status" value="1"/>
</dbReference>
<keyword evidence="1" id="KW-0092">Biotin</keyword>
<dbReference type="FunFam" id="2.40.50.100:FF:000003">
    <property type="entry name" value="Acetyl-CoA carboxylase biotin carboxyl carrier protein"/>
    <property type="match status" value="1"/>
</dbReference>
<dbReference type="InterPro" id="IPR050709">
    <property type="entry name" value="Biotin_Carboxyl_Carrier/Decarb"/>
</dbReference>
<dbReference type="PANTHER" id="PTHR45266">
    <property type="entry name" value="OXALOACETATE DECARBOXYLASE ALPHA CHAIN"/>
    <property type="match status" value="1"/>
</dbReference>
<comment type="caution">
    <text evidence="3">The sequence shown here is derived from an EMBL/GenBank/DDBJ whole genome shotgun (WGS) entry which is preliminary data.</text>
</comment>
<protein>
    <recommendedName>
        <fullName evidence="2">Lipoyl-binding domain-containing protein</fullName>
    </recommendedName>
</protein>
<feature type="domain" description="Lipoyl-binding" evidence="2">
    <location>
        <begin position="109"/>
        <end position="187"/>
    </location>
</feature>
<evidence type="ECO:0000256" key="1">
    <source>
        <dbReference type="ARBA" id="ARBA00023267"/>
    </source>
</evidence>
<dbReference type="AlphaFoldDB" id="A0A523BF78"/>
<dbReference type="InterPro" id="IPR011053">
    <property type="entry name" value="Single_hybrid_motif"/>
</dbReference>
<evidence type="ECO:0000313" key="3">
    <source>
        <dbReference type="EMBL" id="TDA39565.1"/>
    </source>
</evidence>
<dbReference type="InterPro" id="IPR000089">
    <property type="entry name" value="Biotin_lipoyl"/>
</dbReference>
<organism evidence="3 4">
    <name type="scientific">Thermoproteota archaeon</name>
    <dbReference type="NCBI Taxonomy" id="2056631"/>
    <lineage>
        <taxon>Archaea</taxon>
        <taxon>Thermoproteota</taxon>
    </lineage>
</organism>
<dbReference type="EMBL" id="QNVH01000010">
    <property type="protein sequence ID" value="TDA39565.1"/>
    <property type="molecule type" value="Genomic_DNA"/>
</dbReference>
<dbReference type="Proteomes" id="UP000315399">
    <property type="component" value="Unassembled WGS sequence"/>
</dbReference>
<dbReference type="SUPFAM" id="SSF51230">
    <property type="entry name" value="Single hybrid motif"/>
    <property type="match status" value="1"/>
</dbReference>
<accession>A0A523BF78</accession>
<proteinExistence type="predicted"/>
<sequence>MRFSITIRGIKKEVDVEPIDEGRLRVRVDGVDYEVLVEGLKGLSVITKGEPPTSPTYELESHRELPVVEAGPREGQILEAPAESAAPQGIREVIPVTKEEVLVPKGAPVKEVEKPKEALLVKSPLPGVISMIEVKEGGTVKRGDVLLYIESMKMLNEIVAPRDGAVKRVIKSAGEQVNVGDPLVEIIPAGE</sequence>